<evidence type="ECO:0000256" key="1">
    <source>
        <dbReference type="ARBA" id="ARBA00022679"/>
    </source>
</evidence>
<feature type="domain" description="Carbohydrate kinase PfkB" evidence="3">
    <location>
        <begin position="61"/>
        <end position="344"/>
    </location>
</feature>
<dbReference type="SUPFAM" id="SSF46785">
    <property type="entry name" value="Winged helix' DNA-binding domain"/>
    <property type="match status" value="1"/>
</dbReference>
<dbReference type="EMBL" id="BMOD01000004">
    <property type="protein sequence ID" value="GGJ29785.1"/>
    <property type="molecule type" value="Genomic_DNA"/>
</dbReference>
<dbReference type="Pfam" id="PF00294">
    <property type="entry name" value="PfkB"/>
    <property type="match status" value="1"/>
</dbReference>
<dbReference type="Pfam" id="PF13412">
    <property type="entry name" value="HTH_24"/>
    <property type="match status" value="1"/>
</dbReference>
<sequence length="361" mass="38624">MALTEREQQLLSLLTDNPLLSPKELAERLKTTPSAIAVHLSNLTKKGVILGRGYIVRQESSVLVIGGANLDFKARSLNSPVMGSSNPGQTTSTFGGVGRNIAENLARLGVQVSLITMLGRDPSGERLKMHTQSAGVDLRLCFSSDTPTGTYNAALNPDGSLLIAISDMSIMQELSPDVLRQREQHIKNAPYLVLDANLRMDTLEYALKTARGKVVLEPVSVSKSLPLKGILGNAPLFALTPNLDELEALTGTRDLKLACKTLHSLNVEHVVVTLGEEGVYVSGPRSKLQLKAIPAKVQDVTGAGDAFLSGMLYALSHNEDLKAACEYGQAAAVLTLESPSTVNPELSVSSLESRKNDHLKP</sequence>
<dbReference type="InterPro" id="IPR029056">
    <property type="entry name" value="Ribokinase-like"/>
</dbReference>
<reference evidence="5" key="1">
    <citation type="journal article" date="2019" name="Int. J. Syst. Evol. Microbiol.">
        <title>The Global Catalogue of Microorganisms (GCM) 10K type strain sequencing project: providing services to taxonomists for standard genome sequencing and annotation.</title>
        <authorList>
            <consortium name="The Broad Institute Genomics Platform"/>
            <consortium name="The Broad Institute Genome Sequencing Center for Infectious Disease"/>
            <person name="Wu L."/>
            <person name="Ma J."/>
        </authorList>
    </citation>
    <scope>NUCLEOTIDE SEQUENCE [LARGE SCALE GENOMIC DNA]</scope>
    <source>
        <strain evidence="5">JCM 14370</strain>
    </source>
</reference>
<dbReference type="InterPro" id="IPR036388">
    <property type="entry name" value="WH-like_DNA-bd_sf"/>
</dbReference>
<keyword evidence="1" id="KW-0808">Transferase</keyword>
<dbReference type="SUPFAM" id="SSF53613">
    <property type="entry name" value="Ribokinase-like"/>
    <property type="match status" value="1"/>
</dbReference>
<evidence type="ECO:0000256" key="2">
    <source>
        <dbReference type="ARBA" id="ARBA00022777"/>
    </source>
</evidence>
<dbReference type="InterPro" id="IPR011991">
    <property type="entry name" value="ArsR-like_HTH"/>
</dbReference>
<dbReference type="Gene3D" id="3.40.1190.20">
    <property type="match status" value="1"/>
</dbReference>
<dbReference type="InterPro" id="IPR002173">
    <property type="entry name" value="Carboh/pur_kinase_PfkB_CS"/>
</dbReference>
<evidence type="ECO:0000259" key="3">
    <source>
        <dbReference type="Pfam" id="PF00294"/>
    </source>
</evidence>
<dbReference type="InterPro" id="IPR011611">
    <property type="entry name" value="PfkB_dom"/>
</dbReference>
<dbReference type="CDD" id="cd00090">
    <property type="entry name" value="HTH_ARSR"/>
    <property type="match status" value="1"/>
</dbReference>
<evidence type="ECO:0000313" key="4">
    <source>
        <dbReference type="EMBL" id="GGJ29785.1"/>
    </source>
</evidence>
<dbReference type="InterPro" id="IPR036390">
    <property type="entry name" value="WH_DNA-bd_sf"/>
</dbReference>
<dbReference type="Gene3D" id="1.10.10.10">
    <property type="entry name" value="Winged helix-like DNA-binding domain superfamily/Winged helix DNA-binding domain"/>
    <property type="match status" value="1"/>
</dbReference>
<keyword evidence="5" id="KW-1185">Reference proteome</keyword>
<proteinExistence type="predicted"/>
<gene>
    <name evidence="4" type="ORF">GCM10008938_14780</name>
</gene>
<dbReference type="Proteomes" id="UP000632222">
    <property type="component" value="Unassembled WGS sequence"/>
</dbReference>
<organism evidence="4 5">
    <name type="scientific">Deinococcus roseus</name>
    <dbReference type="NCBI Taxonomy" id="392414"/>
    <lineage>
        <taxon>Bacteria</taxon>
        <taxon>Thermotogati</taxon>
        <taxon>Deinococcota</taxon>
        <taxon>Deinococci</taxon>
        <taxon>Deinococcales</taxon>
        <taxon>Deinococcaceae</taxon>
        <taxon>Deinococcus</taxon>
    </lineage>
</organism>
<name>A0ABQ2CXN4_9DEIO</name>
<evidence type="ECO:0000313" key="5">
    <source>
        <dbReference type="Proteomes" id="UP000632222"/>
    </source>
</evidence>
<dbReference type="PANTHER" id="PTHR42909">
    <property type="entry name" value="ZGC:136858"/>
    <property type="match status" value="1"/>
</dbReference>
<dbReference type="PROSITE" id="PS00584">
    <property type="entry name" value="PFKB_KINASES_2"/>
    <property type="match status" value="1"/>
</dbReference>
<accession>A0ABQ2CXN4</accession>
<protein>
    <submittedName>
        <fullName evidence="4">Carbohydrate kinase</fullName>
    </submittedName>
</protein>
<comment type="caution">
    <text evidence="4">The sequence shown here is derived from an EMBL/GenBank/DDBJ whole genome shotgun (WGS) entry which is preliminary data.</text>
</comment>
<dbReference type="PANTHER" id="PTHR42909:SF4">
    <property type="entry name" value="CARBOHYDRATE KINASE, PFKB FAMILY"/>
    <property type="match status" value="1"/>
</dbReference>
<dbReference type="RefSeq" id="WP_189001918.1">
    <property type="nucleotide sequence ID" value="NZ_BMOD01000004.1"/>
</dbReference>
<dbReference type="GO" id="GO:0016301">
    <property type="term" value="F:kinase activity"/>
    <property type="evidence" value="ECO:0007669"/>
    <property type="project" value="UniProtKB-KW"/>
</dbReference>
<dbReference type="CDD" id="cd01941">
    <property type="entry name" value="YeiC_kinase_like"/>
    <property type="match status" value="1"/>
</dbReference>
<keyword evidence="2 4" id="KW-0418">Kinase</keyword>
<dbReference type="PROSITE" id="PS00583">
    <property type="entry name" value="PFKB_KINASES_1"/>
    <property type="match status" value="1"/>
</dbReference>